<dbReference type="PANTHER" id="PTHR47266">
    <property type="entry name" value="ENDONUCLEASE-RELATED"/>
    <property type="match status" value="1"/>
</dbReference>
<accession>A0ABR2F8A9</accession>
<name>A0ABR2F8A9_9ROSI</name>
<protein>
    <submittedName>
        <fullName evidence="1">Uncharacterized protein</fullName>
    </submittedName>
</protein>
<dbReference type="InterPro" id="IPR052160">
    <property type="entry name" value="Gypsy_RT_Integrase-like"/>
</dbReference>
<evidence type="ECO:0000313" key="1">
    <source>
        <dbReference type="EMBL" id="KAK8574571.1"/>
    </source>
</evidence>
<evidence type="ECO:0000313" key="2">
    <source>
        <dbReference type="Proteomes" id="UP001472677"/>
    </source>
</evidence>
<organism evidence="1 2">
    <name type="scientific">Hibiscus sabdariffa</name>
    <name type="common">roselle</name>
    <dbReference type="NCBI Taxonomy" id="183260"/>
    <lineage>
        <taxon>Eukaryota</taxon>
        <taxon>Viridiplantae</taxon>
        <taxon>Streptophyta</taxon>
        <taxon>Embryophyta</taxon>
        <taxon>Tracheophyta</taxon>
        <taxon>Spermatophyta</taxon>
        <taxon>Magnoliopsida</taxon>
        <taxon>eudicotyledons</taxon>
        <taxon>Gunneridae</taxon>
        <taxon>Pentapetalae</taxon>
        <taxon>rosids</taxon>
        <taxon>malvids</taxon>
        <taxon>Malvales</taxon>
        <taxon>Malvaceae</taxon>
        <taxon>Malvoideae</taxon>
        <taxon>Hibiscus</taxon>
    </lineage>
</organism>
<dbReference type="Proteomes" id="UP001472677">
    <property type="component" value="Unassembled WGS sequence"/>
</dbReference>
<gene>
    <name evidence="1" type="ORF">V6N12_062261</name>
</gene>
<keyword evidence="2" id="KW-1185">Reference proteome</keyword>
<sequence length="132" mass="15634">MSPFNFVYGNACHLPVELEHKAFWAIKKLNTDAQLAGEKRLLELNELEEFCSQACEIARLYKEKTKRWHDKHSWPQHFHEGQQVLLYNFRLKLFPCKLKSRWLGPFIIHKVHPYGVVEIKKNEGDNNFKVNG</sequence>
<reference evidence="1 2" key="1">
    <citation type="journal article" date="2024" name="G3 (Bethesda)">
        <title>Genome assembly of Hibiscus sabdariffa L. provides insights into metabolisms of medicinal natural products.</title>
        <authorList>
            <person name="Kim T."/>
        </authorList>
    </citation>
    <scope>NUCLEOTIDE SEQUENCE [LARGE SCALE GENOMIC DNA]</scope>
    <source>
        <strain evidence="1">TK-2024</strain>
        <tissue evidence="1">Old leaves</tissue>
    </source>
</reference>
<comment type="caution">
    <text evidence="1">The sequence shown here is derived from an EMBL/GenBank/DDBJ whole genome shotgun (WGS) entry which is preliminary data.</text>
</comment>
<proteinExistence type="predicted"/>
<dbReference type="EMBL" id="JBBPBM010000007">
    <property type="protein sequence ID" value="KAK8574571.1"/>
    <property type="molecule type" value="Genomic_DNA"/>
</dbReference>